<evidence type="ECO:0000256" key="1">
    <source>
        <dbReference type="SAM" id="MobiDB-lite"/>
    </source>
</evidence>
<name>A0A6C0HPW8_9ZZZZ</name>
<feature type="region of interest" description="Disordered" evidence="1">
    <location>
        <begin position="162"/>
        <end position="205"/>
    </location>
</feature>
<proteinExistence type="predicted"/>
<dbReference type="AlphaFoldDB" id="A0A6C0HPW8"/>
<evidence type="ECO:0000313" key="2">
    <source>
        <dbReference type="EMBL" id="QHT82400.1"/>
    </source>
</evidence>
<organism evidence="2">
    <name type="scientific">viral metagenome</name>
    <dbReference type="NCBI Taxonomy" id="1070528"/>
    <lineage>
        <taxon>unclassified sequences</taxon>
        <taxon>metagenomes</taxon>
        <taxon>organismal metagenomes</taxon>
    </lineage>
</organism>
<sequence length="205" mass="23343">MLTSEPTEAIHAIQEWTEKTCTDENLKMGDYLTEEIYGRVTRFINYMLDKPNTIDDIRRKIPSGLSCASKTDNALTQSEFNTMVSYETYGASVDASILSLLHDTMECYIYKLISEGAQLAKKRGSEELNVGDVNTIRLKYFPVKDDPTEPELGSFFDLVVDKKSKSKKSKSKKSKSKKSKSKKSKSKRCPKGKRKNKKTRRCVKK</sequence>
<reference evidence="2" key="1">
    <citation type="journal article" date="2020" name="Nature">
        <title>Giant virus diversity and host interactions through global metagenomics.</title>
        <authorList>
            <person name="Schulz F."/>
            <person name="Roux S."/>
            <person name="Paez-Espino D."/>
            <person name="Jungbluth S."/>
            <person name="Walsh D.A."/>
            <person name="Denef V.J."/>
            <person name="McMahon K.D."/>
            <person name="Konstantinidis K.T."/>
            <person name="Eloe-Fadrosh E.A."/>
            <person name="Kyrpides N.C."/>
            <person name="Woyke T."/>
        </authorList>
    </citation>
    <scope>NUCLEOTIDE SEQUENCE</scope>
    <source>
        <strain evidence="2">GVMAG-M-3300023184-161</strain>
    </source>
</reference>
<protein>
    <submittedName>
        <fullName evidence="2">Uncharacterized protein</fullName>
    </submittedName>
</protein>
<feature type="compositionally biased region" description="Basic residues" evidence="1">
    <location>
        <begin position="164"/>
        <end position="205"/>
    </location>
</feature>
<accession>A0A6C0HPW8</accession>
<dbReference type="EMBL" id="MN739999">
    <property type="protein sequence ID" value="QHT82400.1"/>
    <property type="molecule type" value="Genomic_DNA"/>
</dbReference>